<feature type="region of interest" description="Disordered" evidence="1">
    <location>
        <begin position="386"/>
        <end position="435"/>
    </location>
</feature>
<organism evidence="2 3">
    <name type="scientific">Dryococelus australis</name>
    <dbReference type="NCBI Taxonomy" id="614101"/>
    <lineage>
        <taxon>Eukaryota</taxon>
        <taxon>Metazoa</taxon>
        <taxon>Ecdysozoa</taxon>
        <taxon>Arthropoda</taxon>
        <taxon>Hexapoda</taxon>
        <taxon>Insecta</taxon>
        <taxon>Pterygota</taxon>
        <taxon>Neoptera</taxon>
        <taxon>Polyneoptera</taxon>
        <taxon>Phasmatodea</taxon>
        <taxon>Verophasmatodea</taxon>
        <taxon>Anareolatae</taxon>
        <taxon>Phasmatidae</taxon>
        <taxon>Eurycanthinae</taxon>
        <taxon>Dryococelus</taxon>
    </lineage>
</organism>
<proteinExistence type="predicted"/>
<protein>
    <submittedName>
        <fullName evidence="2">Uncharacterized protein</fullName>
    </submittedName>
</protein>
<evidence type="ECO:0000313" key="2">
    <source>
        <dbReference type="EMBL" id="KAJ8886044.1"/>
    </source>
</evidence>
<comment type="caution">
    <text evidence="2">The sequence shown here is derived from an EMBL/GenBank/DDBJ whole genome shotgun (WGS) entry which is preliminary data.</text>
</comment>
<dbReference type="Proteomes" id="UP001159363">
    <property type="component" value="Chromosome X"/>
</dbReference>
<reference evidence="2 3" key="1">
    <citation type="submission" date="2023-02" db="EMBL/GenBank/DDBJ databases">
        <title>LHISI_Scaffold_Assembly.</title>
        <authorList>
            <person name="Stuart O.P."/>
            <person name="Cleave R."/>
            <person name="Magrath M.J.L."/>
            <person name="Mikheyev A.S."/>
        </authorList>
    </citation>
    <scope>NUCLEOTIDE SEQUENCE [LARGE SCALE GENOMIC DNA]</scope>
    <source>
        <strain evidence="2">Daus_M_001</strain>
        <tissue evidence="2">Leg muscle</tissue>
    </source>
</reference>
<keyword evidence="3" id="KW-1185">Reference proteome</keyword>
<feature type="compositionally biased region" description="Basic and acidic residues" evidence="1">
    <location>
        <begin position="386"/>
        <end position="417"/>
    </location>
</feature>
<evidence type="ECO:0000313" key="3">
    <source>
        <dbReference type="Proteomes" id="UP001159363"/>
    </source>
</evidence>
<accession>A0ABQ9HPH3</accession>
<sequence>MPILLRRPIVTSLPSWVMDEGYCLLHKHARNSLHVSCIPLQKSKTAVCNYVEQHVWFISVRPSVWKQRDSYSYAARQIRSNTLVFARAVVPKALSGFIWNGGVLRWTIAGLFTIKSAMVQPTTKVFIVHSPNLQGDDLYLKKRRFSPLVLSQLLSKSSAEKKRRPVVYRNTLIENDFRDWIITHRIHLPPNQGRSGWLDGVVDVCRFGAASTDKRRRLGASSGVSWRLGLASWEVASPAAGYVNRGCGSGRRDDVGWGGVGRVVDHILFLSLLVGQVEMLDHQDLQLTCLPLPPTYTPPFHPTPPPNTTNTCASAPCRLSSVCRAPAPTHPPCSYRGFPTADAFATRFGTPRGARGGGGGNYAGEKCMCVFGLGTVRILPARAWEAQRRVRPEGGTEKEKLQKRRGEDSALDETRKDVSRRRPLMASCTPPPPFPPTTARCAMSARHCEATGNTPTEDGLVLLINFPGRDILVVRRGANSDKISKNRIGQHNKETYSNAAVLPDTTECKPVVGFEEVWRNGVGVRIGIRPAAILVRHLSTIKDQYDLAVKSPACAHERISPINLYLKNWSTLRKPKYTFAQEAGNEDNHEDSIDDNYDDSGSVENYDYSHDGPHITQTSFLRQVMRIRQKMLSILTICLPKIPTNLYTDLDICLVIRGHGVKVKVMGQVRRIKGQSSIANGHWNPRLGTGDVCQCGGHLPKWRLPTKMTDWIWARSFKITDKVSRSRFNVKAILHGTRFRKSLCKVCHSCCYTGLYGIRHGIFRLAQPDFITGLEIGLVLFSVAGSIPALVRCHSHCSFRAQGVPRGCYVKRVDEESGKEASILILHPGLGCIPGESPSTRVVSETTKHQQWLLEDHDVQVADQPYPRYVRWATCKANVQARSHVVSEAAPNHHNWRMSAMLLRDAGCQIAVTTVASNTYAAIAVGQLEAGLVRKHHILSLSTPVTAFTCLLWSEDFVVSGQWNRRNSMCATSPALSRGRLTFGADTRSSAPVSSQHCERGCTVHYRHANKMAVIPCCGHIAWSSTRSSLSTNLFYPLVSHTHHCRSSMPYMAPFDIDEAYWHLISLRLTASHLLNLA</sequence>
<gene>
    <name evidence="2" type="ORF">PR048_012250</name>
</gene>
<dbReference type="EMBL" id="JARBHB010000004">
    <property type="protein sequence ID" value="KAJ8886044.1"/>
    <property type="molecule type" value="Genomic_DNA"/>
</dbReference>
<name>A0ABQ9HPH3_9NEOP</name>
<evidence type="ECO:0000256" key="1">
    <source>
        <dbReference type="SAM" id="MobiDB-lite"/>
    </source>
</evidence>